<dbReference type="AlphaFoldDB" id="A0A9P8NS10"/>
<comment type="similarity">
    <text evidence="1">Belongs to the putative lipase ROG1 family.</text>
</comment>
<sequence>MESKNCHLVVLCHGLWGVSEHFAYIEAQLKNHASLSSSKDQLIVYTTKTNERFKTYDGIDLCGTRVAEEILAEALRLQEQGLTVSKFSVVGYSLGGLIARYAIGVLHYRGFFCNIEPVNFTSFCSPHVGVLTPGQSVSIKIFNWLVPVLLGKSGHQLFLKDSPTVPLLKLMSLPHTVFYRGLAKFKNISLYSNIRSDIRTSWWCSGISYINPFDILDKNPNVKIDQDGYIHFENGSKFSLKFIEDYKPVVLDADQPITFTGLVDVSSKAKLNQMVQEDLPADNDVSAQSKTANFFQRKFKWVIMLFRFGVYLPMWVTWFVLHNWLQVFNSTLRVIKESSKLAEFLELCEEPEPARPPLTKRLSEASIDLHRLEHGLHDQGDEFIDSVFDAITSTNDINRSIFEARENGPLSLTTTINKIGEFDLSAEPDTPDALRYRQILSPFKLDLSDHQKDIISHLNKLPWRKFPIYITKTNATHAAAIVRHEDPAFEEGKVVVKHFVEEVFQQ</sequence>
<name>A0A9P8NS10_9ASCO</name>
<keyword evidence="3" id="KW-0812">Transmembrane</keyword>
<gene>
    <name evidence="5" type="ORF">OGATHE_005528</name>
</gene>
<reference evidence="5" key="2">
    <citation type="submission" date="2021-01" db="EMBL/GenBank/DDBJ databases">
        <authorList>
            <person name="Schikora-Tamarit M.A."/>
        </authorList>
    </citation>
    <scope>NUCLEOTIDE SEQUENCE</scope>
    <source>
        <strain evidence="5">NCAIM Y.01608</strain>
    </source>
</reference>
<keyword evidence="3" id="KW-0472">Membrane</keyword>
<evidence type="ECO:0000256" key="1">
    <source>
        <dbReference type="ARBA" id="ARBA00007920"/>
    </source>
</evidence>
<keyword evidence="6" id="KW-1185">Reference proteome</keyword>
<keyword evidence="2" id="KW-0443">Lipid metabolism</keyword>
<dbReference type="Proteomes" id="UP000788993">
    <property type="component" value="Unassembled WGS sequence"/>
</dbReference>
<protein>
    <recommendedName>
        <fullName evidence="4">DUF676 domain-containing protein</fullName>
    </recommendedName>
</protein>
<feature type="transmembrane region" description="Helical" evidence="3">
    <location>
        <begin position="301"/>
        <end position="321"/>
    </location>
</feature>
<keyword evidence="3" id="KW-1133">Transmembrane helix</keyword>
<proteinExistence type="inferred from homology"/>
<accession>A0A9P8NS10</accession>
<evidence type="ECO:0000256" key="3">
    <source>
        <dbReference type="SAM" id="Phobius"/>
    </source>
</evidence>
<dbReference type="GO" id="GO:0004622">
    <property type="term" value="F:phosphatidylcholine lysophospholipase activity"/>
    <property type="evidence" value="ECO:0007669"/>
    <property type="project" value="TreeGrafter"/>
</dbReference>
<dbReference type="GO" id="GO:0047372">
    <property type="term" value="F:monoacylglycerol lipase activity"/>
    <property type="evidence" value="ECO:0007669"/>
    <property type="project" value="TreeGrafter"/>
</dbReference>
<dbReference type="InterPro" id="IPR007751">
    <property type="entry name" value="DUF676_lipase-like"/>
</dbReference>
<keyword evidence="2" id="KW-0442">Lipid degradation</keyword>
<evidence type="ECO:0000256" key="2">
    <source>
        <dbReference type="ARBA" id="ARBA00022963"/>
    </source>
</evidence>
<evidence type="ECO:0000313" key="5">
    <source>
        <dbReference type="EMBL" id="KAH3659483.1"/>
    </source>
</evidence>
<dbReference type="Gene3D" id="3.40.50.1820">
    <property type="entry name" value="alpha/beta hydrolase"/>
    <property type="match status" value="1"/>
</dbReference>
<organism evidence="5 6">
    <name type="scientific">Ogataea polymorpha</name>
    <dbReference type="NCBI Taxonomy" id="460523"/>
    <lineage>
        <taxon>Eukaryota</taxon>
        <taxon>Fungi</taxon>
        <taxon>Dikarya</taxon>
        <taxon>Ascomycota</taxon>
        <taxon>Saccharomycotina</taxon>
        <taxon>Pichiomycetes</taxon>
        <taxon>Pichiales</taxon>
        <taxon>Pichiaceae</taxon>
        <taxon>Ogataea</taxon>
    </lineage>
</organism>
<comment type="caution">
    <text evidence="5">The sequence shown here is derived from an EMBL/GenBank/DDBJ whole genome shotgun (WGS) entry which is preliminary data.</text>
</comment>
<feature type="domain" description="DUF676" evidence="4">
    <location>
        <begin position="3"/>
        <end position="197"/>
    </location>
</feature>
<evidence type="ECO:0000259" key="4">
    <source>
        <dbReference type="Pfam" id="PF05057"/>
    </source>
</evidence>
<dbReference type="GO" id="GO:0005811">
    <property type="term" value="C:lipid droplet"/>
    <property type="evidence" value="ECO:0007669"/>
    <property type="project" value="TreeGrafter"/>
</dbReference>
<dbReference type="PANTHER" id="PTHR12482:SF65">
    <property type="entry name" value="ESTERASE, PUTATIVE (AFU_ORTHOLOGUE AFUA_3G12320)-RELATED"/>
    <property type="match status" value="1"/>
</dbReference>
<evidence type="ECO:0000313" key="6">
    <source>
        <dbReference type="Proteomes" id="UP000788993"/>
    </source>
</evidence>
<dbReference type="InterPro" id="IPR029058">
    <property type="entry name" value="AB_hydrolase_fold"/>
</dbReference>
<dbReference type="SUPFAM" id="SSF53474">
    <property type="entry name" value="alpha/beta-Hydrolases"/>
    <property type="match status" value="1"/>
</dbReference>
<dbReference type="Pfam" id="PF05057">
    <property type="entry name" value="DUF676"/>
    <property type="match status" value="1"/>
</dbReference>
<dbReference type="PANTHER" id="PTHR12482">
    <property type="entry name" value="LIPASE ROG1-RELATED-RELATED"/>
    <property type="match status" value="1"/>
</dbReference>
<dbReference type="OrthoDB" id="273452at2759"/>
<reference evidence="5" key="1">
    <citation type="journal article" date="2021" name="Open Biol.">
        <title>Shared evolutionary footprints suggest mitochondrial oxidative damage underlies multiple complex I losses in fungi.</title>
        <authorList>
            <person name="Schikora-Tamarit M.A."/>
            <person name="Marcet-Houben M."/>
            <person name="Nosek J."/>
            <person name="Gabaldon T."/>
        </authorList>
    </citation>
    <scope>NUCLEOTIDE SEQUENCE</scope>
    <source>
        <strain evidence="5">NCAIM Y.01608</strain>
    </source>
</reference>
<dbReference type="GO" id="GO:0016042">
    <property type="term" value="P:lipid catabolic process"/>
    <property type="evidence" value="ECO:0007669"/>
    <property type="project" value="UniProtKB-KW"/>
</dbReference>
<dbReference type="EMBL" id="JAEUBD010001504">
    <property type="protein sequence ID" value="KAH3659483.1"/>
    <property type="molecule type" value="Genomic_DNA"/>
</dbReference>
<dbReference type="InterPro" id="IPR044294">
    <property type="entry name" value="Lipase-like"/>
</dbReference>